<comment type="caution">
    <text evidence="2">The sequence shown here is derived from an EMBL/GenBank/DDBJ whole genome shotgun (WGS) entry which is preliminary data.</text>
</comment>
<dbReference type="InterPro" id="IPR036322">
    <property type="entry name" value="WD40_repeat_dom_sf"/>
</dbReference>
<dbReference type="Gene3D" id="2.130.10.10">
    <property type="entry name" value="YVTN repeat-like/Quinoprotein amine dehydrogenase"/>
    <property type="match status" value="1"/>
</dbReference>
<keyword evidence="1" id="KW-0853">WD repeat</keyword>
<evidence type="ECO:0000256" key="1">
    <source>
        <dbReference type="PROSITE-ProRule" id="PRU00221"/>
    </source>
</evidence>
<feature type="repeat" description="WD" evidence="1">
    <location>
        <begin position="11"/>
        <end position="44"/>
    </location>
</feature>
<protein>
    <submittedName>
        <fullName evidence="2">Uncharacterized protein</fullName>
    </submittedName>
</protein>
<dbReference type="EMBL" id="QMEB01000235">
    <property type="protein sequence ID" value="NMG22244.1"/>
    <property type="molecule type" value="Genomic_DNA"/>
</dbReference>
<dbReference type="PROSITE" id="PS50082">
    <property type="entry name" value="WD_REPEATS_2"/>
    <property type="match status" value="1"/>
</dbReference>
<dbReference type="InterPro" id="IPR015943">
    <property type="entry name" value="WD40/YVTN_repeat-like_dom_sf"/>
</dbReference>
<reference evidence="2 3" key="1">
    <citation type="submission" date="2018-06" db="EMBL/GenBank/DDBJ databases">
        <title>Comparative genomics of Brasilonema spp. strains.</title>
        <authorList>
            <person name="Alvarenga D.O."/>
            <person name="Fiore M.F."/>
            <person name="Varani A.M."/>
        </authorList>
    </citation>
    <scope>NUCLEOTIDE SEQUENCE [LARGE SCALE GENOMIC DNA]</scope>
    <source>
        <strain evidence="2 3">SPC951</strain>
    </source>
</reference>
<dbReference type="PROSITE" id="PS50294">
    <property type="entry name" value="WD_REPEATS_REGION"/>
    <property type="match status" value="1"/>
</dbReference>
<dbReference type="SMART" id="SM00320">
    <property type="entry name" value="WD40"/>
    <property type="match status" value="1"/>
</dbReference>
<dbReference type="InterPro" id="IPR001680">
    <property type="entry name" value="WD40_rpt"/>
</dbReference>
<dbReference type="Proteomes" id="UP000718564">
    <property type="component" value="Unassembled WGS sequence"/>
</dbReference>
<proteinExistence type="predicted"/>
<sequence length="79" mass="9155">MVDNIYERVQLKGHQNSVNSAAFSPDGQRIVTASFDKTAKVWRVGGFDDLLARGCDWLQDYFVTHPEARERLWVCRARR</sequence>
<evidence type="ECO:0000313" key="3">
    <source>
        <dbReference type="Proteomes" id="UP000718564"/>
    </source>
</evidence>
<gene>
    <name evidence="2" type="ORF">DP116_23450</name>
</gene>
<keyword evidence="3" id="KW-1185">Reference proteome</keyword>
<evidence type="ECO:0000313" key="2">
    <source>
        <dbReference type="EMBL" id="NMG22244.1"/>
    </source>
</evidence>
<name>A0ABX1PCP7_9CYAN</name>
<organism evidence="2 3">
    <name type="scientific">Brasilonema bromeliae SPC951</name>
    <dbReference type="NCBI Taxonomy" id="385972"/>
    <lineage>
        <taxon>Bacteria</taxon>
        <taxon>Bacillati</taxon>
        <taxon>Cyanobacteriota</taxon>
        <taxon>Cyanophyceae</taxon>
        <taxon>Nostocales</taxon>
        <taxon>Scytonemataceae</taxon>
        <taxon>Brasilonema</taxon>
        <taxon>Bromeliae group (in: Brasilonema)</taxon>
    </lineage>
</organism>
<dbReference type="SUPFAM" id="SSF50978">
    <property type="entry name" value="WD40 repeat-like"/>
    <property type="match status" value="1"/>
</dbReference>
<accession>A0ABX1PCP7</accession>
<dbReference type="Pfam" id="PF00400">
    <property type="entry name" value="WD40"/>
    <property type="match status" value="1"/>
</dbReference>